<dbReference type="Gene3D" id="3.10.620.30">
    <property type="match status" value="1"/>
</dbReference>
<keyword evidence="4" id="KW-1185">Reference proteome</keyword>
<evidence type="ECO:0000256" key="1">
    <source>
        <dbReference type="SAM" id="MobiDB-lite"/>
    </source>
</evidence>
<comment type="caution">
    <text evidence="3">The sequence shown here is derived from an EMBL/GenBank/DDBJ whole genome shotgun (WGS) entry which is preliminary data.</text>
</comment>
<dbReference type="SMART" id="SM00460">
    <property type="entry name" value="TGc"/>
    <property type="match status" value="1"/>
</dbReference>
<organism evidence="3 4">
    <name type="scientific">Mycena sanguinolenta</name>
    <dbReference type="NCBI Taxonomy" id="230812"/>
    <lineage>
        <taxon>Eukaryota</taxon>
        <taxon>Fungi</taxon>
        <taxon>Dikarya</taxon>
        <taxon>Basidiomycota</taxon>
        <taxon>Agaricomycotina</taxon>
        <taxon>Agaricomycetes</taxon>
        <taxon>Agaricomycetidae</taxon>
        <taxon>Agaricales</taxon>
        <taxon>Marasmiineae</taxon>
        <taxon>Mycenaceae</taxon>
        <taxon>Mycena</taxon>
    </lineage>
</organism>
<dbReference type="EMBL" id="JACAZH010000001">
    <property type="protein sequence ID" value="KAF7376180.1"/>
    <property type="molecule type" value="Genomic_DNA"/>
</dbReference>
<evidence type="ECO:0000313" key="3">
    <source>
        <dbReference type="EMBL" id="KAF7376180.1"/>
    </source>
</evidence>
<feature type="compositionally biased region" description="Pro residues" evidence="1">
    <location>
        <begin position="129"/>
        <end position="145"/>
    </location>
</feature>
<feature type="compositionally biased region" description="Pro residues" evidence="1">
    <location>
        <begin position="62"/>
        <end position="77"/>
    </location>
</feature>
<protein>
    <submittedName>
        <fullName evidence="3">TGc domain-containing protein</fullName>
    </submittedName>
</protein>
<feature type="compositionally biased region" description="Pro residues" evidence="1">
    <location>
        <begin position="93"/>
        <end position="121"/>
    </location>
</feature>
<gene>
    <name evidence="3" type="ORF">MSAN_00033100</name>
</gene>
<dbReference type="InterPro" id="IPR002931">
    <property type="entry name" value="Transglutaminase-like"/>
</dbReference>
<dbReference type="OrthoDB" id="6129702at2759"/>
<dbReference type="PANTHER" id="PTHR46333">
    <property type="entry name" value="CYTOKINESIS PROTEIN 3"/>
    <property type="match status" value="1"/>
</dbReference>
<evidence type="ECO:0000259" key="2">
    <source>
        <dbReference type="SMART" id="SM00460"/>
    </source>
</evidence>
<dbReference type="Proteomes" id="UP000623467">
    <property type="component" value="Unassembled WGS sequence"/>
</dbReference>
<dbReference type="SUPFAM" id="SSF101447">
    <property type="entry name" value="Formin homology 2 domain (FH2 domain)"/>
    <property type="match status" value="1"/>
</dbReference>
<feature type="compositionally biased region" description="Low complexity" evidence="1">
    <location>
        <begin position="1"/>
        <end position="12"/>
    </location>
</feature>
<dbReference type="Pfam" id="PF01841">
    <property type="entry name" value="Transglut_core"/>
    <property type="match status" value="1"/>
</dbReference>
<dbReference type="InterPro" id="IPR052557">
    <property type="entry name" value="CAP/Cytokinesis_protein"/>
</dbReference>
<dbReference type="GO" id="GO:0005737">
    <property type="term" value="C:cytoplasm"/>
    <property type="evidence" value="ECO:0007669"/>
    <property type="project" value="TreeGrafter"/>
</dbReference>
<dbReference type="InterPro" id="IPR038765">
    <property type="entry name" value="Papain-like_cys_pep_sf"/>
</dbReference>
<name>A0A8H7DJ48_9AGAR</name>
<dbReference type="AlphaFoldDB" id="A0A8H7DJ48"/>
<accession>A0A8H7DJ48</accession>
<reference evidence="3" key="1">
    <citation type="submission" date="2020-05" db="EMBL/GenBank/DDBJ databases">
        <title>Mycena genomes resolve the evolution of fungal bioluminescence.</title>
        <authorList>
            <person name="Tsai I.J."/>
        </authorList>
    </citation>
    <scope>NUCLEOTIDE SEQUENCE</scope>
    <source>
        <strain evidence="3">160909Yilan</strain>
    </source>
</reference>
<dbReference type="PANTHER" id="PTHR46333:SF5">
    <property type="entry name" value="TRANSGLUTAMINASE-LIKE DOMAIN-CONTAINING PROTEIN"/>
    <property type="match status" value="1"/>
</dbReference>
<proteinExistence type="predicted"/>
<sequence>MSRPVLPPRRSVPAPPPAPESSIEVPTPTGIAARIASLQLDQIARNPVERPQSKRASTIEKAPPPPPPPRKSQPPAIPSRAERDPNLARLLSRPPPPPPVPKSQPPPPPPVVSKDQPPPLPARSVSTPSLPPRRLPPRLPTPPPEPEYDPEPEYEEPEYEEPEVEYAEEAHSDEGYHSQQESCIKCWDFSAVDAHAAQFPRHTVSTVAQLAYDLTAPFESETEKARAIFYWLHCNIAYDCDSFFSGNISGSTADSTLRSGLAVCDGYAGLFTSLAEHAGLQAHKVTGHGKGFGYAALPPGTPCPPESSNHAWNCVLMDGEWRLIDSCWGAGALMGSSYTKRFAPVWFISTPAEFGKRHFPTDRSYQLIADEDGGPVSWEQYILEPEGPMVYGDFDTQNFLRDLLQPATAEIRSGGWVTFHIFKQCEHMSREVQDNYVYFINAPDDTKTTLLVNAEGGWSANIYMPRGLKGDVSLNFVTSFDNRDAKGLDPQTWKGSLGRKAMAWQGLAKWRMV</sequence>
<feature type="compositionally biased region" description="Acidic residues" evidence="1">
    <location>
        <begin position="146"/>
        <end position="167"/>
    </location>
</feature>
<dbReference type="SUPFAM" id="SSF54001">
    <property type="entry name" value="Cysteine proteinases"/>
    <property type="match status" value="1"/>
</dbReference>
<feature type="domain" description="Transglutaminase-like" evidence="2">
    <location>
        <begin position="256"/>
        <end position="328"/>
    </location>
</feature>
<evidence type="ECO:0000313" key="4">
    <source>
        <dbReference type="Proteomes" id="UP000623467"/>
    </source>
</evidence>
<feature type="region of interest" description="Disordered" evidence="1">
    <location>
        <begin position="1"/>
        <end position="175"/>
    </location>
</feature>